<comment type="similarity">
    <text evidence="1">Belongs to the ROK (NagC/XylR) family.</text>
</comment>
<dbReference type="EMBL" id="AP022610">
    <property type="protein sequence ID" value="BBZ27380.1"/>
    <property type="molecule type" value="Genomic_DNA"/>
</dbReference>
<evidence type="ECO:0000256" key="1">
    <source>
        <dbReference type="ARBA" id="ARBA00006479"/>
    </source>
</evidence>
<dbReference type="InterPro" id="IPR043129">
    <property type="entry name" value="ATPase_NBD"/>
</dbReference>
<dbReference type="InterPro" id="IPR036390">
    <property type="entry name" value="WH_DNA-bd_sf"/>
</dbReference>
<evidence type="ECO:0000313" key="3">
    <source>
        <dbReference type="Proteomes" id="UP000466517"/>
    </source>
</evidence>
<gene>
    <name evidence="2" type="ORF">MMAD_16750</name>
</gene>
<dbReference type="Gene3D" id="1.10.10.10">
    <property type="entry name" value="Winged helix-like DNA-binding domain superfamily/Winged helix DNA-binding domain"/>
    <property type="match status" value="1"/>
</dbReference>
<dbReference type="SUPFAM" id="SSF46785">
    <property type="entry name" value="Winged helix' DNA-binding domain"/>
    <property type="match status" value="1"/>
</dbReference>
<accession>A0A7I7XDJ8</accession>
<dbReference type="PANTHER" id="PTHR18964:SF149">
    <property type="entry name" value="BIFUNCTIONAL UDP-N-ACETYLGLUCOSAMINE 2-EPIMERASE_N-ACETYLMANNOSAMINE KINASE"/>
    <property type="match status" value="1"/>
</dbReference>
<protein>
    <recommendedName>
        <fullName evidence="4">Transcriptional regulator</fullName>
    </recommendedName>
</protein>
<dbReference type="RefSeq" id="WP_163735106.1">
    <property type="nucleotide sequence ID" value="NZ_AP022610.1"/>
</dbReference>
<dbReference type="InterPro" id="IPR036388">
    <property type="entry name" value="WH-like_DNA-bd_sf"/>
</dbReference>
<organism evidence="2 3">
    <name type="scientific">Mycolicibacterium madagascariense</name>
    <dbReference type="NCBI Taxonomy" id="212765"/>
    <lineage>
        <taxon>Bacteria</taxon>
        <taxon>Bacillati</taxon>
        <taxon>Actinomycetota</taxon>
        <taxon>Actinomycetes</taxon>
        <taxon>Mycobacteriales</taxon>
        <taxon>Mycobacteriaceae</taxon>
        <taxon>Mycolicibacterium</taxon>
    </lineage>
</organism>
<keyword evidence="3" id="KW-1185">Reference proteome</keyword>
<dbReference type="PANTHER" id="PTHR18964">
    <property type="entry name" value="ROK (REPRESSOR, ORF, KINASE) FAMILY"/>
    <property type="match status" value="1"/>
</dbReference>
<dbReference type="KEGG" id="mmag:MMAD_16750"/>
<evidence type="ECO:0008006" key="4">
    <source>
        <dbReference type="Google" id="ProtNLM"/>
    </source>
</evidence>
<sequence length="364" mass="38211">MPASLAHLTDDAFLGVLSAEGAVSRAHVAKVTGISKPTISEAAQRLLAAGIIVDLGLSAGHRGRPTQLYDINPHYGHALGVALERGHVAVRVLNYRGQIVCDYQLDTPADGDLFTALADARGLVAKYCRHLRTPRLATAVSVAAPVDPTTSTIVQVPDAPFTGTVASFGAALGLGEDESVHVDNDVNWATLAEHRLGSMRDVSDFLYVYLGAGVGAGLLLGDRLHRGTRGVAGELAFTALEGGQTLMRRLASSVIGTDDGRSIDTARALRLFADDGPRTAELDHILDDLARVIVNVTTTIDPGRVVLGGPLAASPSLVDALRARIRRDALTDVTVGTSPLGRDAPISGAAIGALELARERRRQR</sequence>
<dbReference type="Gene3D" id="3.30.420.40">
    <property type="match status" value="2"/>
</dbReference>
<dbReference type="Pfam" id="PF00480">
    <property type="entry name" value="ROK"/>
    <property type="match status" value="2"/>
</dbReference>
<proteinExistence type="inferred from homology"/>
<dbReference type="Proteomes" id="UP000466517">
    <property type="component" value="Chromosome"/>
</dbReference>
<evidence type="ECO:0000313" key="2">
    <source>
        <dbReference type="EMBL" id="BBZ27380.1"/>
    </source>
</evidence>
<dbReference type="SUPFAM" id="SSF53067">
    <property type="entry name" value="Actin-like ATPase domain"/>
    <property type="match status" value="1"/>
</dbReference>
<dbReference type="InterPro" id="IPR000600">
    <property type="entry name" value="ROK"/>
</dbReference>
<name>A0A7I7XDJ8_9MYCO</name>
<dbReference type="AlphaFoldDB" id="A0A7I7XDJ8"/>
<reference evidence="2 3" key="1">
    <citation type="journal article" date="2019" name="Emerg. Microbes Infect.">
        <title>Comprehensive subspecies identification of 175 nontuberculous mycobacteria species based on 7547 genomic profiles.</title>
        <authorList>
            <person name="Matsumoto Y."/>
            <person name="Kinjo T."/>
            <person name="Motooka D."/>
            <person name="Nabeya D."/>
            <person name="Jung N."/>
            <person name="Uechi K."/>
            <person name="Horii T."/>
            <person name="Iida T."/>
            <person name="Fujita J."/>
            <person name="Nakamura S."/>
        </authorList>
    </citation>
    <scope>NUCLEOTIDE SEQUENCE [LARGE SCALE GENOMIC DNA]</scope>
    <source>
        <strain evidence="2 3">JCM 13574</strain>
    </source>
</reference>